<dbReference type="PANTHER" id="PTHR43397">
    <property type="entry name" value="ERGOTHIONEINE BIOSYNTHESIS PROTEIN 1"/>
    <property type="match status" value="1"/>
</dbReference>
<dbReference type="InterPro" id="IPR019257">
    <property type="entry name" value="MeTrfase_dom"/>
</dbReference>
<evidence type="ECO:0000256" key="1">
    <source>
        <dbReference type="ARBA" id="ARBA00022603"/>
    </source>
</evidence>
<keyword evidence="1" id="KW-0489">Methyltransferase</keyword>
<keyword evidence="2" id="KW-0808">Transferase</keyword>
<dbReference type="RefSeq" id="WP_053233351.1">
    <property type="nucleotide sequence ID" value="NZ_CP011125.1"/>
</dbReference>
<dbReference type="Proteomes" id="UP000034883">
    <property type="component" value="Chromosome"/>
</dbReference>
<proteinExistence type="predicted"/>
<dbReference type="STRING" id="927083.DB32_003298"/>
<dbReference type="PANTHER" id="PTHR43397:SF1">
    <property type="entry name" value="ERGOTHIONEINE BIOSYNTHESIS PROTEIN 1"/>
    <property type="match status" value="1"/>
</dbReference>
<dbReference type="InterPro" id="IPR029063">
    <property type="entry name" value="SAM-dependent_MTases_sf"/>
</dbReference>
<organism evidence="4 5">
    <name type="scientific">Sandaracinus amylolyticus</name>
    <dbReference type="NCBI Taxonomy" id="927083"/>
    <lineage>
        <taxon>Bacteria</taxon>
        <taxon>Pseudomonadati</taxon>
        <taxon>Myxococcota</taxon>
        <taxon>Polyangia</taxon>
        <taxon>Polyangiales</taxon>
        <taxon>Sandaracinaceae</taxon>
        <taxon>Sandaracinus</taxon>
    </lineage>
</organism>
<keyword evidence="5" id="KW-1185">Reference proteome</keyword>
<feature type="domain" description="Histidine-specific methyltransferase SAM-dependent" evidence="3">
    <location>
        <begin position="22"/>
        <end position="324"/>
    </location>
</feature>
<dbReference type="KEGG" id="samy:DB32_003298"/>
<sequence>MQPALDVRGLIRPRRDDEFFGEVIAGLGSQPKTVPSKWLWDERGARLHERVRDTPDHYLARAERSLLDAHGHEISRELGPRSLLVDVAPRDASRVRALLDRLEEPVAYVPLDPSTTRLEELARALRRDHRGLEIAPLVAGHALPRSTDLRERIARIDEGNATVWLGDARIGEIAPHDAVSMLARAALLAGSRGRVLVSFDLKKPKRVIEAAYLDRSGANAAFHRNVLVRINREIGATFDVTRFSFRAPYDPIRGRVEMRLVSECAQHVLVGGCEIALAKGEWIVGGHAYKYDAAELTSLVRRAGLEIVRSWTDPGRRMSLCLLAARGGGHARA</sequence>
<gene>
    <name evidence="4" type="ORF">DB32_003298</name>
</gene>
<dbReference type="InterPro" id="IPR017804">
    <property type="entry name" value="MeTrfase_EgtD-like"/>
</dbReference>
<evidence type="ECO:0000256" key="2">
    <source>
        <dbReference type="ARBA" id="ARBA00022679"/>
    </source>
</evidence>
<dbReference type="OrthoDB" id="5289726at2"/>
<evidence type="ECO:0000313" key="4">
    <source>
        <dbReference type="EMBL" id="AKF06149.1"/>
    </source>
</evidence>
<dbReference type="Gene3D" id="3.40.50.150">
    <property type="entry name" value="Vaccinia Virus protein VP39"/>
    <property type="match status" value="1"/>
</dbReference>
<evidence type="ECO:0000259" key="3">
    <source>
        <dbReference type="Pfam" id="PF10017"/>
    </source>
</evidence>
<dbReference type="GO" id="GO:0008168">
    <property type="term" value="F:methyltransferase activity"/>
    <property type="evidence" value="ECO:0007669"/>
    <property type="project" value="UniProtKB-KW"/>
</dbReference>
<evidence type="ECO:0000313" key="5">
    <source>
        <dbReference type="Proteomes" id="UP000034883"/>
    </source>
</evidence>
<protein>
    <recommendedName>
        <fullName evidence="3">Histidine-specific methyltransferase SAM-dependent domain-containing protein</fullName>
    </recommendedName>
</protein>
<dbReference type="EMBL" id="CP011125">
    <property type="protein sequence ID" value="AKF06149.1"/>
    <property type="molecule type" value="Genomic_DNA"/>
</dbReference>
<name>A0A0F6SF14_9BACT</name>
<dbReference type="PIRSF" id="PIRSF018005">
    <property type="entry name" value="UCP018005"/>
    <property type="match status" value="1"/>
</dbReference>
<accession>A0A0F6SF14</accession>
<reference evidence="4 5" key="1">
    <citation type="submission" date="2015-03" db="EMBL/GenBank/DDBJ databases">
        <title>Genome assembly of Sandaracinus amylolyticus DSM 53668.</title>
        <authorList>
            <person name="Sharma G."/>
            <person name="Subramanian S."/>
        </authorList>
    </citation>
    <scope>NUCLEOTIDE SEQUENCE [LARGE SCALE GENOMIC DNA]</scope>
    <source>
        <strain evidence="4 5">DSM 53668</strain>
    </source>
</reference>
<dbReference type="AlphaFoldDB" id="A0A0F6SF14"/>
<dbReference type="Pfam" id="PF10017">
    <property type="entry name" value="Methyltransf_33"/>
    <property type="match status" value="1"/>
</dbReference>
<dbReference type="GO" id="GO:0032259">
    <property type="term" value="P:methylation"/>
    <property type="evidence" value="ECO:0007669"/>
    <property type="project" value="UniProtKB-KW"/>
</dbReference>
<dbReference type="InterPro" id="IPR051128">
    <property type="entry name" value="EgtD_Methyltrsf_superfamily"/>
</dbReference>